<proteinExistence type="predicted"/>
<reference evidence="3" key="1">
    <citation type="journal article" date="2019" name="Int. J. Syst. Evol. Microbiol.">
        <title>The Global Catalogue of Microorganisms (GCM) 10K type strain sequencing project: providing services to taxonomists for standard genome sequencing and annotation.</title>
        <authorList>
            <consortium name="The Broad Institute Genomics Platform"/>
            <consortium name="The Broad Institute Genome Sequencing Center for Infectious Disease"/>
            <person name="Wu L."/>
            <person name="Ma J."/>
        </authorList>
    </citation>
    <scope>NUCLEOTIDE SEQUENCE [LARGE SCALE GENOMIC DNA]</scope>
    <source>
        <strain evidence="3">CGMCC 1.10698</strain>
    </source>
</reference>
<evidence type="ECO:0000313" key="2">
    <source>
        <dbReference type="EMBL" id="MFC4266950.1"/>
    </source>
</evidence>
<feature type="transmembrane region" description="Helical" evidence="1">
    <location>
        <begin position="52"/>
        <end position="71"/>
    </location>
</feature>
<keyword evidence="3" id="KW-1185">Reference proteome</keyword>
<sequence length="100" mass="10183">MSALLPTVYSTTGLIGGFKTAQATKNRPLGGAVLAAAGAAAFFGWKKNRGACTATALTTTYLLAFGISHPLAKKIGAWPAVFSLTGAVAIISLACGRKRK</sequence>
<feature type="transmembrane region" description="Helical" evidence="1">
    <location>
        <begin position="28"/>
        <end position="45"/>
    </location>
</feature>
<keyword evidence="1" id="KW-0812">Transmembrane</keyword>
<gene>
    <name evidence="2" type="ORF">ACFOW9_15175</name>
</gene>
<dbReference type="Proteomes" id="UP001595773">
    <property type="component" value="Unassembled WGS sequence"/>
</dbReference>
<keyword evidence="1" id="KW-0472">Membrane</keyword>
<feature type="transmembrane region" description="Helical" evidence="1">
    <location>
        <begin position="77"/>
        <end position="96"/>
    </location>
</feature>
<dbReference type="RefSeq" id="WP_230065834.1">
    <property type="nucleotide sequence ID" value="NZ_BAABLL010000010.1"/>
</dbReference>
<evidence type="ECO:0000256" key="1">
    <source>
        <dbReference type="SAM" id="Phobius"/>
    </source>
</evidence>
<name>A0ABV8R4P1_9MICC</name>
<evidence type="ECO:0000313" key="3">
    <source>
        <dbReference type="Proteomes" id="UP001595773"/>
    </source>
</evidence>
<organism evidence="2 3">
    <name type="scientific">Arthrobacter cryoconiti</name>
    <dbReference type="NCBI Taxonomy" id="748907"/>
    <lineage>
        <taxon>Bacteria</taxon>
        <taxon>Bacillati</taxon>
        <taxon>Actinomycetota</taxon>
        <taxon>Actinomycetes</taxon>
        <taxon>Micrococcales</taxon>
        <taxon>Micrococcaceae</taxon>
        <taxon>Arthrobacter</taxon>
    </lineage>
</organism>
<comment type="caution">
    <text evidence="2">The sequence shown here is derived from an EMBL/GenBank/DDBJ whole genome shotgun (WGS) entry which is preliminary data.</text>
</comment>
<dbReference type="EMBL" id="JBHSCQ010000022">
    <property type="protein sequence ID" value="MFC4266950.1"/>
    <property type="molecule type" value="Genomic_DNA"/>
</dbReference>
<keyword evidence="1" id="KW-1133">Transmembrane helix</keyword>
<accession>A0ABV8R4P1</accession>
<protein>
    <submittedName>
        <fullName evidence="2">Uncharacterized protein</fullName>
    </submittedName>
</protein>